<sequence>MLPHLSPEDIKLKIFEYSKMAKSLYENELLNKWSSCGLYKLGDSILPEVLLFIHLFEDHPPPYEADGHDFRAIYEFLYRSCFEQTSYFDLPKKDMNLLCSTLIKIENKVWPYCQKDIWEYLGKVYKRRNIKKVYPGKNTQSL</sequence>
<proteinExistence type="predicted"/>
<gene>
    <name evidence="1" type="ORF">WN55_11165</name>
</gene>
<protein>
    <submittedName>
        <fullName evidence="1">Uncharacterized protein</fullName>
    </submittedName>
</protein>
<dbReference type="Proteomes" id="UP000076502">
    <property type="component" value="Unassembled WGS sequence"/>
</dbReference>
<dbReference type="EMBL" id="KQ434869">
    <property type="protein sequence ID" value="KZC09422.1"/>
    <property type="molecule type" value="Genomic_DNA"/>
</dbReference>
<organism evidence="1 2">
    <name type="scientific">Dufourea novaeangliae</name>
    <name type="common">Sweat bee</name>
    <dbReference type="NCBI Taxonomy" id="178035"/>
    <lineage>
        <taxon>Eukaryota</taxon>
        <taxon>Metazoa</taxon>
        <taxon>Ecdysozoa</taxon>
        <taxon>Arthropoda</taxon>
        <taxon>Hexapoda</taxon>
        <taxon>Insecta</taxon>
        <taxon>Pterygota</taxon>
        <taxon>Neoptera</taxon>
        <taxon>Endopterygota</taxon>
        <taxon>Hymenoptera</taxon>
        <taxon>Apocrita</taxon>
        <taxon>Aculeata</taxon>
        <taxon>Apoidea</taxon>
        <taxon>Anthophila</taxon>
        <taxon>Halictidae</taxon>
        <taxon>Rophitinae</taxon>
        <taxon>Dufourea</taxon>
    </lineage>
</organism>
<accession>A0A154PC59</accession>
<keyword evidence="2" id="KW-1185">Reference proteome</keyword>
<name>A0A154PC59_DUFNO</name>
<dbReference type="AlphaFoldDB" id="A0A154PC59"/>
<reference evidence="1 2" key="1">
    <citation type="submission" date="2015-07" db="EMBL/GenBank/DDBJ databases">
        <title>The genome of Dufourea novaeangliae.</title>
        <authorList>
            <person name="Pan H."/>
            <person name="Kapheim K."/>
        </authorList>
    </citation>
    <scope>NUCLEOTIDE SEQUENCE [LARGE SCALE GENOMIC DNA]</scope>
    <source>
        <strain evidence="1">0120121106</strain>
        <tissue evidence="1">Whole body</tissue>
    </source>
</reference>
<dbReference type="OrthoDB" id="8186615at2759"/>
<evidence type="ECO:0000313" key="2">
    <source>
        <dbReference type="Proteomes" id="UP000076502"/>
    </source>
</evidence>
<evidence type="ECO:0000313" key="1">
    <source>
        <dbReference type="EMBL" id="KZC09422.1"/>
    </source>
</evidence>